<feature type="transmembrane region" description="Helical" evidence="1">
    <location>
        <begin position="38"/>
        <end position="56"/>
    </location>
</feature>
<protein>
    <submittedName>
        <fullName evidence="2">Uncharacterized protein</fullName>
    </submittedName>
</protein>
<sequence length="57" mass="6598">MLKSYSQILLNFLLGITALLSISVGFLWWYPFELLSHGRVYYFLVSLLITIGILCAW</sequence>
<feature type="transmembrane region" description="Helical" evidence="1">
    <location>
        <begin position="12"/>
        <end position="32"/>
    </location>
</feature>
<proteinExistence type="predicted"/>
<keyword evidence="3" id="KW-1185">Reference proteome</keyword>
<keyword evidence="1" id="KW-0472">Membrane</keyword>
<reference evidence="2 3" key="1">
    <citation type="submission" date="2019-10" db="EMBL/GenBank/DDBJ databases">
        <title>Genomic and transcriptomic insights into the perfect genentic adaptation of a filamentous nitrogen-fixing cyanobacterium to rice fields.</title>
        <authorList>
            <person name="Chen Z."/>
        </authorList>
    </citation>
    <scope>NUCLEOTIDE SEQUENCE [LARGE SCALE GENOMIC DNA]</scope>
    <source>
        <strain evidence="2">CCNUC1</strain>
    </source>
</reference>
<evidence type="ECO:0000256" key="1">
    <source>
        <dbReference type="SAM" id="Phobius"/>
    </source>
</evidence>
<dbReference type="Proteomes" id="UP000326678">
    <property type="component" value="Chromosome Gxm2"/>
</dbReference>
<keyword evidence="1" id="KW-1133">Transmembrane helix</keyword>
<dbReference type="EMBL" id="CP045227">
    <property type="protein sequence ID" value="QFS52135.1"/>
    <property type="molecule type" value="Genomic_DNA"/>
</dbReference>
<accession>A0A5P8WH67</accession>
<organism evidence="2 3">
    <name type="scientific">Nostoc sphaeroides CCNUC1</name>
    <dbReference type="NCBI Taxonomy" id="2653204"/>
    <lineage>
        <taxon>Bacteria</taxon>
        <taxon>Bacillati</taxon>
        <taxon>Cyanobacteriota</taxon>
        <taxon>Cyanophyceae</taxon>
        <taxon>Nostocales</taxon>
        <taxon>Nostocaceae</taxon>
        <taxon>Nostoc</taxon>
    </lineage>
</organism>
<name>A0A5P8WH67_9NOSO</name>
<gene>
    <name evidence="2" type="ORF">GXM_09629</name>
</gene>
<dbReference type="AlphaFoldDB" id="A0A5P8WH67"/>
<evidence type="ECO:0000313" key="2">
    <source>
        <dbReference type="EMBL" id="QFS52135.1"/>
    </source>
</evidence>
<evidence type="ECO:0000313" key="3">
    <source>
        <dbReference type="Proteomes" id="UP000326678"/>
    </source>
</evidence>
<dbReference type="KEGG" id="nsh:GXM_09629"/>
<keyword evidence="1" id="KW-0812">Transmembrane</keyword>